<proteinExistence type="predicted"/>
<organism evidence="1 2">
    <name type="scientific">Yersinia pestis biovar Orientalis str. IP275</name>
    <dbReference type="NCBI Taxonomy" id="373665"/>
    <lineage>
        <taxon>Bacteria</taxon>
        <taxon>Pseudomonadati</taxon>
        <taxon>Pseudomonadota</taxon>
        <taxon>Gammaproteobacteria</taxon>
        <taxon>Enterobacterales</taxon>
        <taxon>Yersiniaceae</taxon>
        <taxon>Yersinia</taxon>
    </lineage>
</organism>
<dbReference type="Proteomes" id="UP000004430">
    <property type="component" value="Unassembled WGS sequence"/>
</dbReference>
<reference evidence="1 2" key="1">
    <citation type="submission" date="2008-01" db="EMBL/GenBank/DDBJ databases">
        <title>Yersinia pestis Strain IP275 project at JCVI/TIGR.</title>
        <authorList>
            <person name="Ravel J."/>
            <person name="Eppinger M."/>
            <person name="Fricke W.F."/>
            <person name="Rosovitz M."/>
            <person name="Lindler L.E."/>
            <person name="Bearden S."/>
            <person name="Shriefer M."/>
        </authorList>
    </citation>
    <scope>NUCLEOTIDE SEQUENCE [LARGE SCALE GENOMIC DNA]</scope>
    <source>
        <strain evidence="1 2">IP275</strain>
    </source>
</reference>
<protein>
    <submittedName>
        <fullName evidence="1">Uncharacterized protein</fullName>
    </submittedName>
</protein>
<dbReference type="AlphaFoldDB" id="A0AAV3BK34"/>
<evidence type="ECO:0000313" key="2">
    <source>
        <dbReference type="Proteomes" id="UP000004430"/>
    </source>
</evidence>
<dbReference type="EMBL" id="AAOS02000008">
    <property type="protein sequence ID" value="EDR33281.1"/>
    <property type="molecule type" value="Genomic_DNA"/>
</dbReference>
<accession>A0AAV3BK34</accession>
<gene>
    <name evidence="1" type="ORF">YPIP275_0267</name>
</gene>
<comment type="caution">
    <text evidence="1">The sequence shown here is derived from an EMBL/GenBank/DDBJ whole genome shotgun (WGS) entry which is preliminary data.</text>
</comment>
<reference evidence="1 2" key="2">
    <citation type="submission" date="2010-03" db="EMBL/GenBank/DDBJ databases">
        <authorList>
            <person name="Payne S.H."/>
            <person name="Sutton G.G."/>
        </authorList>
    </citation>
    <scope>NUCLEOTIDE SEQUENCE [LARGE SCALE GENOMIC DNA]</scope>
    <source>
        <strain evidence="1 2">IP275</strain>
    </source>
</reference>
<name>A0AAV3BK34_YERPE</name>
<sequence>MVLMALIVGMILIVGTILRATMSSTAVVGSLGIKGIHE</sequence>
<evidence type="ECO:0000313" key="1">
    <source>
        <dbReference type="EMBL" id="EDR33281.1"/>
    </source>
</evidence>